<accession>A0ABM9T6C6</accession>
<reference evidence="1 2" key="1">
    <citation type="submission" date="2015-03" db="EMBL/GenBank/DDBJ databases">
        <authorList>
            <person name="Regsiter A."/>
            <person name="william w."/>
        </authorList>
    </citation>
    <scope>NUCLEOTIDE SEQUENCE [LARGE SCALE GENOMIC DNA]</scope>
    <source>
        <strain evidence="1 2">CB1</strain>
    </source>
</reference>
<evidence type="ECO:0000313" key="2">
    <source>
        <dbReference type="Proteomes" id="UP000078599"/>
    </source>
</evidence>
<sequence>MEGAAWALTDAGSIPQMGIEPGPLPARLMAQQWPTVCRENRRNAPKLACQALLFTGIRRDPQLAETSVSRSFNAVWDRLPPHHH</sequence>
<dbReference type="EMBL" id="CTRI01000012">
    <property type="protein sequence ID" value="CQR31851.1"/>
    <property type="molecule type" value="Genomic_DNA"/>
</dbReference>
<gene>
    <name evidence="1" type="ORF">THICB1_20002</name>
</gene>
<protein>
    <recommendedName>
        <fullName evidence="3">Transposase</fullName>
    </recommendedName>
</protein>
<organism evidence="1 2">
    <name type="scientific">Thiomonas arsenitoxydans (strain DSM 22701 / CIP 110005 / 3As)</name>
    <dbReference type="NCBI Taxonomy" id="426114"/>
    <lineage>
        <taxon>Bacteria</taxon>
        <taxon>Pseudomonadati</taxon>
        <taxon>Pseudomonadota</taxon>
        <taxon>Betaproteobacteria</taxon>
        <taxon>Burkholderiales</taxon>
        <taxon>Thiomonas</taxon>
    </lineage>
</organism>
<name>A0ABM9T6C6_THIA3</name>
<keyword evidence="2" id="KW-1185">Reference proteome</keyword>
<evidence type="ECO:0008006" key="3">
    <source>
        <dbReference type="Google" id="ProtNLM"/>
    </source>
</evidence>
<dbReference type="Proteomes" id="UP000078599">
    <property type="component" value="Unassembled WGS sequence"/>
</dbReference>
<comment type="caution">
    <text evidence="1">The sequence shown here is derived from an EMBL/GenBank/DDBJ whole genome shotgun (WGS) entry which is preliminary data.</text>
</comment>
<proteinExistence type="predicted"/>
<evidence type="ECO:0000313" key="1">
    <source>
        <dbReference type="EMBL" id="CQR31851.1"/>
    </source>
</evidence>